<sequence>MKIIIRIVLSMLFCISWNANAQNLEAMRNQIQSMIKETDPEKNVLSLHKIIKDYNLDTIENAEDIDLMKGMVALNFLNVKVFPQFENYIKSIKNKFNQTSYLNMAADILNRDNVHLDYAEVIAKKTVELYDSYKNDPSARPNNFPEESWNKFMKMAAYPYYETYAKTLYANGKNHAAFLYLEKAWKSTDMEEIQQTSVELYTKLLELEGQEPKAYEILLKMAELGKSSTNMNTQLKRLYVKNGGSKANGANFLDSIQRNVNKAYKIEMAKKMIADVEAPNFTLFDLSGKRVSLLDLRGKIVVLDFWATWCVPCIASMPAMKKVSSQHPEVIFLFIATQESGPSAEERVKSYIKKYKFPNNVLMDKPSAKNPKIFPTAVAYNIKGIPAKMVIDKNGRLRFSTSGYSSDAELINELEAMIAIAKAQ</sequence>
<dbReference type="CDD" id="cd02966">
    <property type="entry name" value="TlpA_like_family"/>
    <property type="match status" value="1"/>
</dbReference>
<evidence type="ECO:0000256" key="1">
    <source>
        <dbReference type="SAM" id="SignalP"/>
    </source>
</evidence>
<comment type="caution">
    <text evidence="3">The sequence shown here is derived from an EMBL/GenBank/DDBJ whole genome shotgun (WGS) entry which is preliminary data.</text>
</comment>
<accession>A0A4U1CVG5</accession>
<feature type="signal peptide" evidence="1">
    <location>
        <begin position="1"/>
        <end position="21"/>
    </location>
</feature>
<evidence type="ECO:0000259" key="2">
    <source>
        <dbReference type="PROSITE" id="PS51352"/>
    </source>
</evidence>
<dbReference type="InterPro" id="IPR050553">
    <property type="entry name" value="Thioredoxin_ResA/DsbE_sf"/>
</dbReference>
<reference evidence="3 4" key="1">
    <citation type="submission" date="2019-04" db="EMBL/GenBank/DDBJ databases">
        <title>Pedobacter sp. RP-3-22 sp. nov., isolated from Arctic soil.</title>
        <authorList>
            <person name="Dahal R.H."/>
            <person name="Kim D.-U."/>
        </authorList>
    </citation>
    <scope>NUCLEOTIDE SEQUENCE [LARGE SCALE GENOMIC DNA]</scope>
    <source>
        <strain evidence="3 4">RP-3-22</strain>
    </source>
</reference>
<dbReference type="PROSITE" id="PS51352">
    <property type="entry name" value="THIOREDOXIN_2"/>
    <property type="match status" value="1"/>
</dbReference>
<dbReference type="Proteomes" id="UP000309488">
    <property type="component" value="Unassembled WGS sequence"/>
</dbReference>
<name>A0A4U1CVG5_9SPHI</name>
<dbReference type="PANTHER" id="PTHR42852">
    <property type="entry name" value="THIOL:DISULFIDE INTERCHANGE PROTEIN DSBE"/>
    <property type="match status" value="1"/>
</dbReference>
<dbReference type="AlphaFoldDB" id="A0A4U1CVG5"/>
<protein>
    <submittedName>
        <fullName evidence="3">Redoxin domain-containing protein</fullName>
    </submittedName>
</protein>
<dbReference type="Gene3D" id="3.40.30.10">
    <property type="entry name" value="Glutaredoxin"/>
    <property type="match status" value="1"/>
</dbReference>
<dbReference type="SUPFAM" id="SSF52833">
    <property type="entry name" value="Thioredoxin-like"/>
    <property type="match status" value="1"/>
</dbReference>
<organism evidence="3 4">
    <name type="scientific">Pedobacter polaris</name>
    <dbReference type="NCBI Taxonomy" id="2571273"/>
    <lineage>
        <taxon>Bacteria</taxon>
        <taxon>Pseudomonadati</taxon>
        <taxon>Bacteroidota</taxon>
        <taxon>Sphingobacteriia</taxon>
        <taxon>Sphingobacteriales</taxon>
        <taxon>Sphingobacteriaceae</taxon>
        <taxon>Pedobacter</taxon>
    </lineage>
</organism>
<dbReference type="InterPro" id="IPR013766">
    <property type="entry name" value="Thioredoxin_domain"/>
</dbReference>
<evidence type="ECO:0000313" key="4">
    <source>
        <dbReference type="Proteomes" id="UP000309488"/>
    </source>
</evidence>
<dbReference type="RefSeq" id="WP_136839476.1">
    <property type="nucleotide sequence ID" value="NZ_SWBR01000002.1"/>
</dbReference>
<keyword evidence="1" id="KW-0732">Signal</keyword>
<dbReference type="Pfam" id="PF08534">
    <property type="entry name" value="Redoxin"/>
    <property type="match status" value="1"/>
</dbReference>
<dbReference type="EMBL" id="SWBR01000002">
    <property type="protein sequence ID" value="TKC09898.1"/>
    <property type="molecule type" value="Genomic_DNA"/>
</dbReference>
<gene>
    <name evidence="3" type="ORF">FA048_06700</name>
</gene>
<keyword evidence="4" id="KW-1185">Reference proteome</keyword>
<feature type="chain" id="PRO_5020620000" evidence="1">
    <location>
        <begin position="22"/>
        <end position="424"/>
    </location>
</feature>
<dbReference type="GO" id="GO:0016491">
    <property type="term" value="F:oxidoreductase activity"/>
    <property type="evidence" value="ECO:0007669"/>
    <property type="project" value="InterPro"/>
</dbReference>
<feature type="domain" description="Thioredoxin" evidence="2">
    <location>
        <begin position="272"/>
        <end position="419"/>
    </location>
</feature>
<dbReference type="PANTHER" id="PTHR42852:SF13">
    <property type="entry name" value="PROTEIN DIPZ"/>
    <property type="match status" value="1"/>
</dbReference>
<proteinExistence type="predicted"/>
<dbReference type="InterPro" id="IPR013740">
    <property type="entry name" value="Redoxin"/>
</dbReference>
<dbReference type="InterPro" id="IPR036249">
    <property type="entry name" value="Thioredoxin-like_sf"/>
</dbReference>
<dbReference type="OrthoDB" id="634996at2"/>
<evidence type="ECO:0000313" key="3">
    <source>
        <dbReference type="EMBL" id="TKC09898.1"/>
    </source>
</evidence>